<proteinExistence type="predicted"/>
<gene>
    <name evidence="1" type="ORF">PCAMFM013_S016g000054</name>
</gene>
<keyword evidence="2" id="KW-1185">Reference proteome</keyword>
<evidence type="ECO:0000313" key="1">
    <source>
        <dbReference type="EMBL" id="CRL25773.1"/>
    </source>
</evidence>
<sequence length="64" mass="6914">MAPAFASFFPNRVSSVPFWASPGITANGDALFPSSPFYSSNLLPSFLVSLSLVLKIRNALHMIL</sequence>
<protein>
    <submittedName>
        <fullName evidence="1">Str. FM013</fullName>
    </submittedName>
</protein>
<dbReference type="EMBL" id="HG793149">
    <property type="protein sequence ID" value="CRL25773.1"/>
    <property type="molecule type" value="Genomic_DNA"/>
</dbReference>
<organism evidence="1 2">
    <name type="scientific">Penicillium camemberti (strain FM 013)</name>
    <dbReference type="NCBI Taxonomy" id="1429867"/>
    <lineage>
        <taxon>Eukaryota</taxon>
        <taxon>Fungi</taxon>
        <taxon>Dikarya</taxon>
        <taxon>Ascomycota</taxon>
        <taxon>Pezizomycotina</taxon>
        <taxon>Eurotiomycetes</taxon>
        <taxon>Eurotiomycetidae</taxon>
        <taxon>Eurotiales</taxon>
        <taxon>Aspergillaceae</taxon>
        <taxon>Penicillium</taxon>
    </lineage>
</organism>
<dbReference type="Proteomes" id="UP000053732">
    <property type="component" value="Unassembled WGS sequence"/>
</dbReference>
<dbReference type="AlphaFoldDB" id="A0A0G4PHM2"/>
<accession>A0A0G4PHM2</accession>
<name>A0A0G4PHM2_PENC3</name>
<reference evidence="1 2" key="1">
    <citation type="journal article" date="2014" name="Nat. Commun.">
        <title>Multiple recent horizontal transfers of a large genomic region in cheese making fungi.</title>
        <authorList>
            <person name="Cheeseman K."/>
            <person name="Ropars J."/>
            <person name="Renault P."/>
            <person name="Dupont J."/>
            <person name="Gouzy J."/>
            <person name="Branca A."/>
            <person name="Abraham A.L."/>
            <person name="Ceppi M."/>
            <person name="Conseiller E."/>
            <person name="Debuchy R."/>
            <person name="Malagnac F."/>
            <person name="Goarin A."/>
            <person name="Silar P."/>
            <person name="Lacoste S."/>
            <person name="Sallet E."/>
            <person name="Bensimon A."/>
            <person name="Giraud T."/>
            <person name="Brygoo Y."/>
        </authorList>
    </citation>
    <scope>NUCLEOTIDE SEQUENCE [LARGE SCALE GENOMIC DNA]</scope>
    <source>
        <strain evidence="2">FM 013</strain>
    </source>
</reference>
<evidence type="ECO:0000313" key="2">
    <source>
        <dbReference type="Proteomes" id="UP000053732"/>
    </source>
</evidence>